<dbReference type="RefSeq" id="XP_031015981.1">
    <property type="nucleotide sequence ID" value="XM_031159979.1"/>
</dbReference>
<comment type="similarity">
    <text evidence="1">Belongs to the methyltransferase superfamily. LaeA methyltransferase family.</text>
</comment>
<evidence type="ECO:0000256" key="1">
    <source>
        <dbReference type="ARBA" id="ARBA00038158"/>
    </source>
</evidence>
<proteinExistence type="inferred from homology"/>
<reference evidence="3 4" key="1">
    <citation type="submission" date="2018-06" db="EMBL/GenBank/DDBJ databases">
        <title>Fusarium incarnatum-equiseti species complex species 28.</title>
        <authorList>
            <person name="Gardiner D.M."/>
        </authorList>
    </citation>
    <scope>NUCLEOTIDE SEQUENCE [LARGE SCALE GENOMIC DNA]</scope>
    <source>
        <strain evidence="3 4">FIESC_28</strain>
    </source>
</reference>
<sequence>MATVDANPVIHPDEEVIDDNDSSRGSDVASSTQSISSSILSYRHENGRTYHRYKEGKYHLPNDDIENERLDLQHHLFLLTLDHKLGLAPPNKPDSKVKRVLDLGTGTGIWAIDFADEHPEAEVIGIDLSPIQPDFVPLNVRFIIDDIDEEWNYADSFDYIHSRIMAFSIKDWEDYIRKIFKALSPGGFIEIQEINGAILSDDGTLNDTHALTKWFKLLSAAFIKLGSTAIEFDRIKAIMEEVGFVDVVDTRYKWPTNAWPRDKKYKELGHWNNANAMGAIESLTLAPFTKAHGWSREEVEMFLVDVRKDLNSPQVHAYNPICSIYGRKPESSE</sequence>
<dbReference type="Proteomes" id="UP000253153">
    <property type="component" value="Unassembled WGS sequence"/>
</dbReference>
<comment type="caution">
    <text evidence="3">The sequence shown here is derived from an EMBL/GenBank/DDBJ whole genome shotgun (WGS) entry which is preliminary data.</text>
</comment>
<evidence type="ECO:0008006" key="5">
    <source>
        <dbReference type="Google" id="ProtNLM"/>
    </source>
</evidence>
<keyword evidence="4" id="KW-1185">Reference proteome</keyword>
<dbReference type="PANTHER" id="PTHR43591">
    <property type="entry name" value="METHYLTRANSFERASE"/>
    <property type="match status" value="1"/>
</dbReference>
<organism evidence="3 4">
    <name type="scientific">Fusarium coffeatum</name>
    <dbReference type="NCBI Taxonomy" id="231269"/>
    <lineage>
        <taxon>Eukaryota</taxon>
        <taxon>Fungi</taxon>
        <taxon>Dikarya</taxon>
        <taxon>Ascomycota</taxon>
        <taxon>Pezizomycotina</taxon>
        <taxon>Sordariomycetes</taxon>
        <taxon>Hypocreomycetidae</taxon>
        <taxon>Hypocreales</taxon>
        <taxon>Nectriaceae</taxon>
        <taxon>Fusarium</taxon>
        <taxon>Fusarium incarnatum-equiseti species complex</taxon>
    </lineage>
</organism>
<accession>A0A366RQ31</accession>
<dbReference type="AlphaFoldDB" id="A0A366RQ31"/>
<feature type="compositionally biased region" description="Low complexity" evidence="2">
    <location>
        <begin position="26"/>
        <end position="37"/>
    </location>
</feature>
<dbReference type="CDD" id="cd02440">
    <property type="entry name" value="AdoMet_MTases"/>
    <property type="match status" value="1"/>
</dbReference>
<dbReference type="SUPFAM" id="SSF53335">
    <property type="entry name" value="S-adenosyl-L-methionine-dependent methyltransferases"/>
    <property type="match status" value="1"/>
</dbReference>
<dbReference type="GO" id="GO:0008168">
    <property type="term" value="F:methyltransferase activity"/>
    <property type="evidence" value="ECO:0007669"/>
    <property type="project" value="TreeGrafter"/>
</dbReference>
<dbReference type="GeneID" id="41995275"/>
<dbReference type="Pfam" id="PF13489">
    <property type="entry name" value="Methyltransf_23"/>
    <property type="match status" value="1"/>
</dbReference>
<evidence type="ECO:0000313" key="3">
    <source>
        <dbReference type="EMBL" id="RBR18912.1"/>
    </source>
</evidence>
<feature type="region of interest" description="Disordered" evidence="2">
    <location>
        <begin position="1"/>
        <end position="37"/>
    </location>
</feature>
<dbReference type="Gene3D" id="3.40.50.150">
    <property type="entry name" value="Vaccinia Virus protein VP39"/>
    <property type="match status" value="1"/>
</dbReference>
<dbReference type="InterPro" id="IPR029063">
    <property type="entry name" value="SAM-dependent_MTases_sf"/>
</dbReference>
<evidence type="ECO:0000313" key="4">
    <source>
        <dbReference type="Proteomes" id="UP000253153"/>
    </source>
</evidence>
<name>A0A366RQ31_9HYPO</name>
<dbReference type="PANTHER" id="PTHR43591:SF24">
    <property type="entry name" value="2-METHOXY-6-POLYPRENYL-1,4-BENZOQUINOL METHYLASE, MITOCHONDRIAL"/>
    <property type="match status" value="1"/>
</dbReference>
<evidence type="ECO:0000256" key="2">
    <source>
        <dbReference type="SAM" id="MobiDB-lite"/>
    </source>
</evidence>
<dbReference type="EMBL" id="QKXC01000119">
    <property type="protein sequence ID" value="RBR18912.1"/>
    <property type="molecule type" value="Genomic_DNA"/>
</dbReference>
<gene>
    <name evidence="3" type="ORF">FIESC28_05834</name>
</gene>
<protein>
    <recommendedName>
        <fullName evidence="5">Methyltransferase domain-containing protein</fullName>
    </recommendedName>
</protein>
<dbReference type="OrthoDB" id="2013972at2759"/>